<feature type="domain" description="Amidase" evidence="3">
    <location>
        <begin position="287"/>
        <end position="645"/>
    </location>
</feature>
<dbReference type="SUPFAM" id="SSF75304">
    <property type="entry name" value="Amidase signature (AS) enzymes"/>
    <property type="match status" value="2"/>
</dbReference>
<reference evidence="4 5" key="1">
    <citation type="journal article" date="2012" name="Genome Biol.">
        <title>Genome and low-iron response of an oceanic diatom adapted to chronic iron limitation.</title>
        <authorList>
            <person name="Lommer M."/>
            <person name="Specht M."/>
            <person name="Roy A.S."/>
            <person name="Kraemer L."/>
            <person name="Andreson R."/>
            <person name="Gutowska M.A."/>
            <person name="Wolf J."/>
            <person name="Bergner S.V."/>
            <person name="Schilhabel M.B."/>
            <person name="Klostermeier U.C."/>
            <person name="Beiko R.G."/>
            <person name="Rosenstiel P."/>
            <person name="Hippler M."/>
            <person name="Laroche J."/>
        </authorList>
    </citation>
    <scope>NUCLEOTIDE SEQUENCE [LARGE SCALE GENOMIC DNA]</scope>
    <source>
        <strain evidence="4 5">CCMP1005</strain>
    </source>
</reference>
<comment type="similarity">
    <text evidence="1">Belongs to the amidase family.</text>
</comment>
<evidence type="ECO:0000313" key="5">
    <source>
        <dbReference type="Proteomes" id="UP000266841"/>
    </source>
</evidence>
<dbReference type="GO" id="GO:0050567">
    <property type="term" value="F:glutaminyl-tRNA synthase (glutamine-hydrolyzing) activity"/>
    <property type="evidence" value="ECO:0007669"/>
    <property type="project" value="TreeGrafter"/>
</dbReference>
<evidence type="ECO:0000256" key="2">
    <source>
        <dbReference type="SAM" id="MobiDB-lite"/>
    </source>
</evidence>
<feature type="compositionally biased region" description="Low complexity" evidence="2">
    <location>
        <begin position="283"/>
        <end position="294"/>
    </location>
</feature>
<feature type="region of interest" description="Disordered" evidence="2">
    <location>
        <begin position="1"/>
        <end position="146"/>
    </location>
</feature>
<organism evidence="4 5">
    <name type="scientific">Thalassiosira oceanica</name>
    <name type="common">Marine diatom</name>
    <dbReference type="NCBI Taxonomy" id="159749"/>
    <lineage>
        <taxon>Eukaryota</taxon>
        <taxon>Sar</taxon>
        <taxon>Stramenopiles</taxon>
        <taxon>Ochrophyta</taxon>
        <taxon>Bacillariophyta</taxon>
        <taxon>Coscinodiscophyceae</taxon>
        <taxon>Thalassiosirophycidae</taxon>
        <taxon>Thalassiosirales</taxon>
        <taxon>Thalassiosiraceae</taxon>
        <taxon>Thalassiosira</taxon>
    </lineage>
</organism>
<dbReference type="AlphaFoldDB" id="K0T557"/>
<dbReference type="OrthoDB" id="421993at2759"/>
<gene>
    <name evidence="4" type="ORF">THAOC_06259</name>
</gene>
<name>K0T557_THAOC</name>
<evidence type="ECO:0000259" key="3">
    <source>
        <dbReference type="Pfam" id="PF01425"/>
    </source>
</evidence>
<proteinExistence type="inferred from homology"/>
<dbReference type="PANTHER" id="PTHR11895:SF7">
    <property type="entry name" value="GLUTAMYL-TRNA(GLN) AMIDOTRANSFERASE SUBUNIT A, MITOCHONDRIAL"/>
    <property type="match status" value="1"/>
</dbReference>
<dbReference type="InterPro" id="IPR000120">
    <property type="entry name" value="Amidase"/>
</dbReference>
<comment type="caution">
    <text evidence="4">The sequence shown here is derived from an EMBL/GenBank/DDBJ whole genome shotgun (WGS) entry which is preliminary data.</text>
</comment>
<protein>
    <recommendedName>
        <fullName evidence="3">Amidase domain-containing protein</fullName>
    </recommendedName>
</protein>
<accession>K0T557</accession>
<feature type="compositionally biased region" description="Low complexity" evidence="2">
    <location>
        <begin position="122"/>
        <end position="137"/>
    </location>
</feature>
<keyword evidence="5" id="KW-1185">Reference proteome</keyword>
<feature type="compositionally biased region" description="Basic and acidic residues" evidence="2">
    <location>
        <begin position="266"/>
        <end position="276"/>
    </location>
</feature>
<dbReference type="PROSITE" id="PS00571">
    <property type="entry name" value="AMIDASES"/>
    <property type="match status" value="1"/>
</dbReference>
<dbReference type="Gene3D" id="3.90.1300.10">
    <property type="entry name" value="Amidase signature (AS) domain"/>
    <property type="match status" value="1"/>
</dbReference>
<dbReference type="EMBL" id="AGNL01006161">
    <property type="protein sequence ID" value="EJK72229.1"/>
    <property type="molecule type" value="Genomic_DNA"/>
</dbReference>
<dbReference type="eggNOG" id="KOG1211">
    <property type="taxonomic scope" value="Eukaryota"/>
</dbReference>
<evidence type="ECO:0000256" key="1">
    <source>
        <dbReference type="ARBA" id="ARBA00009199"/>
    </source>
</evidence>
<dbReference type="InterPro" id="IPR020556">
    <property type="entry name" value="Amidase_CS"/>
</dbReference>
<feature type="compositionally biased region" description="Basic and acidic residues" evidence="2">
    <location>
        <begin position="77"/>
        <end position="90"/>
    </location>
</feature>
<dbReference type="InterPro" id="IPR023631">
    <property type="entry name" value="Amidase_dom"/>
</dbReference>
<evidence type="ECO:0000313" key="4">
    <source>
        <dbReference type="EMBL" id="EJK72229.1"/>
    </source>
</evidence>
<dbReference type="PANTHER" id="PTHR11895">
    <property type="entry name" value="TRANSAMIDASE"/>
    <property type="match status" value="1"/>
</dbReference>
<dbReference type="InterPro" id="IPR036928">
    <property type="entry name" value="AS_sf"/>
</dbReference>
<feature type="region of interest" description="Disordered" evidence="2">
    <location>
        <begin position="266"/>
        <end position="294"/>
    </location>
</feature>
<dbReference type="Pfam" id="PF01425">
    <property type="entry name" value="Amidase"/>
    <property type="match status" value="1"/>
</dbReference>
<sequence>MSGLKPIGDFVGESDELRTTTDAGTSRSASRRDHHSSTSTGAPFPCLTLGSRRRLPPVLPSRRDGPSGRGGPLGVGVRREDPGGGGEERPGGGAGDGQGERRRGGAGGTPGRCPTRARRYSRAAASAGRASGCDGAAAAGGEGAPDRTAYESDVARRLLGECGAVLVGITNMDEFGMGSLGVNNGVSLERDGAGDARRRRRPPTYNPLPWLEMISRWGFPRQFDSWSDDEISEYLVGRVRSSTADNPHGMSDDSLARLLEEVEYWHGSDSPGRTEGRPGGAESPLISPGGSSSGAAVAVSHGSSLLSVGTDTGGSIRLPSAWTSTVGLKPTYGSISRYGVVGYASSLDTVGYIAPTAECARIAWDCLRPDLGGERSNRWRPGSSRDATSRIYHAGASERRVRGKGGDSDYKVGIPSAFSIEELPPEIGEAWSATAKRLEEGGVTIVPIPESRLPSEWIKLSLAAYYVLACAEASSNLSRYDGVRYGLELDPDQHADGDTDMTPLERRISATRALGLGDEVQRRVLAGTSVLSSDRFHTHYEAAATVRAMVSRSMEGVLGSAGDRVDALLVPTCVSFPPAVYPGSDGGGVVEVDATQAFANDLMTVPVSLGGFPSVSIPASHEAGKSREPIGMQLVGGRGAEDSLLKLAEVLS</sequence>
<dbReference type="Proteomes" id="UP000266841">
    <property type="component" value="Unassembled WGS sequence"/>
</dbReference>